<dbReference type="SUPFAM" id="SSF50969">
    <property type="entry name" value="YVTN repeat-like/Quinoprotein amine dehydrogenase"/>
    <property type="match status" value="1"/>
</dbReference>
<gene>
    <name evidence="1" type="ORF">ACI2L5_43540</name>
</gene>
<evidence type="ECO:0000313" key="1">
    <source>
        <dbReference type="EMBL" id="MFK4271731.1"/>
    </source>
</evidence>
<keyword evidence="2" id="KW-1185">Reference proteome</keyword>
<name>A0ABW8M0M8_9ACTN</name>
<comment type="caution">
    <text evidence="1">The sequence shown here is derived from an EMBL/GenBank/DDBJ whole genome shotgun (WGS) entry which is preliminary data.</text>
</comment>
<dbReference type="Proteomes" id="UP001620295">
    <property type="component" value="Unassembled WGS sequence"/>
</dbReference>
<sequence>MANADPDTVGVIDAATHTIVEHISFGDGPTGIALTPDGARAYVTNNAVAGTVGVMATTVFEPGHGL</sequence>
<dbReference type="Gene3D" id="2.130.10.10">
    <property type="entry name" value="YVTN repeat-like/Quinoprotein amine dehydrogenase"/>
    <property type="match status" value="1"/>
</dbReference>
<organism evidence="1 2">
    <name type="scientific">Streptomyces milbemycinicus</name>
    <dbReference type="NCBI Taxonomy" id="476552"/>
    <lineage>
        <taxon>Bacteria</taxon>
        <taxon>Bacillati</taxon>
        <taxon>Actinomycetota</taxon>
        <taxon>Actinomycetes</taxon>
        <taxon>Kitasatosporales</taxon>
        <taxon>Streptomycetaceae</taxon>
        <taxon>Streptomyces</taxon>
    </lineage>
</organism>
<reference evidence="1 2" key="1">
    <citation type="submission" date="2024-11" db="EMBL/GenBank/DDBJ databases">
        <title>The Natural Products Discovery Center: Release of the First 8490 Sequenced Strains for Exploring Actinobacteria Biosynthetic Diversity.</title>
        <authorList>
            <person name="Kalkreuter E."/>
            <person name="Kautsar S.A."/>
            <person name="Yang D."/>
            <person name="Bader C.D."/>
            <person name="Teijaro C.N."/>
            <person name="Fluegel L."/>
            <person name="Davis C.M."/>
            <person name="Simpson J.R."/>
            <person name="Lauterbach L."/>
            <person name="Steele A.D."/>
            <person name="Gui C."/>
            <person name="Meng S."/>
            <person name="Li G."/>
            <person name="Viehrig K."/>
            <person name="Ye F."/>
            <person name="Su P."/>
            <person name="Kiefer A.F."/>
            <person name="Nichols A."/>
            <person name="Cepeda A.J."/>
            <person name="Yan W."/>
            <person name="Fan B."/>
            <person name="Jiang Y."/>
            <person name="Adhikari A."/>
            <person name="Zheng C.-J."/>
            <person name="Schuster L."/>
            <person name="Cowan T.M."/>
            <person name="Smanski M.J."/>
            <person name="Chevrette M.G."/>
            <person name="De Carvalho L.P.S."/>
            <person name="Shen B."/>
        </authorList>
    </citation>
    <scope>NUCLEOTIDE SEQUENCE [LARGE SCALE GENOMIC DNA]</scope>
    <source>
        <strain evidence="1 2">NPDC020863</strain>
    </source>
</reference>
<dbReference type="InterPro" id="IPR011044">
    <property type="entry name" value="Quino_amine_DH_bsu"/>
</dbReference>
<dbReference type="EMBL" id="JBJDQH010000020">
    <property type="protein sequence ID" value="MFK4271731.1"/>
    <property type="molecule type" value="Genomic_DNA"/>
</dbReference>
<dbReference type="RefSeq" id="WP_404748513.1">
    <property type="nucleotide sequence ID" value="NZ_JBFAEV010000032.1"/>
</dbReference>
<evidence type="ECO:0000313" key="2">
    <source>
        <dbReference type="Proteomes" id="UP001620295"/>
    </source>
</evidence>
<dbReference type="InterPro" id="IPR015943">
    <property type="entry name" value="WD40/YVTN_repeat-like_dom_sf"/>
</dbReference>
<proteinExistence type="predicted"/>
<accession>A0ABW8M0M8</accession>
<protein>
    <submittedName>
        <fullName evidence="1">YncE family protein</fullName>
    </submittedName>
</protein>